<dbReference type="Gene3D" id="3.30.700.10">
    <property type="entry name" value="Glycoprotein, Type 4 Pilin"/>
    <property type="match status" value="1"/>
</dbReference>
<feature type="region of interest" description="Disordered" evidence="1">
    <location>
        <begin position="190"/>
        <end position="222"/>
    </location>
</feature>
<dbReference type="InterPro" id="IPR045584">
    <property type="entry name" value="Pilin-like"/>
</dbReference>
<dbReference type="InterPro" id="IPR012902">
    <property type="entry name" value="N_methyl_site"/>
</dbReference>
<keyword evidence="2" id="KW-0472">Membrane</keyword>
<reference evidence="3" key="1">
    <citation type="submission" date="2023-05" db="EMBL/GenBank/DDBJ databases">
        <title>Anaerotaeda fermentans gen. nov., sp. nov., a novel anaerobic planctomycete of the new family within the order Sedimentisphaerales isolated from Taman Peninsula, Russia.</title>
        <authorList>
            <person name="Khomyakova M.A."/>
            <person name="Merkel A.Y."/>
            <person name="Slobodkin A.I."/>
        </authorList>
    </citation>
    <scope>NUCLEOTIDE SEQUENCE</scope>
    <source>
        <strain evidence="3">M17dextr</strain>
    </source>
</reference>
<dbReference type="AlphaFoldDB" id="A0AAW6U727"/>
<dbReference type="Pfam" id="PF07963">
    <property type="entry name" value="N_methyl"/>
    <property type="match status" value="1"/>
</dbReference>
<feature type="transmembrane region" description="Helical" evidence="2">
    <location>
        <begin position="50"/>
        <end position="71"/>
    </location>
</feature>
<dbReference type="NCBIfam" id="TIGR02532">
    <property type="entry name" value="IV_pilin_GFxxxE"/>
    <property type="match status" value="1"/>
</dbReference>
<dbReference type="PANTHER" id="PTHR30093">
    <property type="entry name" value="GENERAL SECRETION PATHWAY PROTEIN G"/>
    <property type="match status" value="1"/>
</dbReference>
<evidence type="ECO:0000256" key="1">
    <source>
        <dbReference type="SAM" id="MobiDB-lite"/>
    </source>
</evidence>
<protein>
    <submittedName>
        <fullName evidence="3">Type II secretion system protein</fullName>
    </submittedName>
</protein>
<dbReference type="EMBL" id="JASCXX010000037">
    <property type="protein sequence ID" value="MDI6451479.1"/>
    <property type="molecule type" value="Genomic_DNA"/>
</dbReference>
<keyword evidence="2" id="KW-0812">Transmembrane</keyword>
<dbReference type="RefSeq" id="WP_349246886.1">
    <property type="nucleotide sequence ID" value="NZ_JASCXX010000037.1"/>
</dbReference>
<gene>
    <name evidence="3" type="ORF">QJ522_20630</name>
</gene>
<keyword evidence="2" id="KW-1133">Transmembrane helix</keyword>
<dbReference type="SUPFAM" id="SSF54523">
    <property type="entry name" value="Pili subunits"/>
    <property type="match status" value="1"/>
</dbReference>
<keyword evidence="4" id="KW-1185">Reference proteome</keyword>
<name>A0AAW6U727_9BACT</name>
<comment type="caution">
    <text evidence="3">The sequence shown here is derived from an EMBL/GenBank/DDBJ whole genome shotgun (WGS) entry which is preliminary data.</text>
</comment>
<dbReference type="Proteomes" id="UP001431776">
    <property type="component" value="Unassembled WGS sequence"/>
</dbReference>
<sequence>MRIHKRTRTHEWDGCSIGLPVAVLRSRADRVKIDFTCDNDRRPCARMKRAFTLIELLVVIAIIAVLIALSLPVTRLVRQVGHETACRSNLHQMTVMLKTYCNDHDDLFPNPTYLYHSRESFRLAVAGQPSRAGYGSMHPWTCRWHDAGIGPASRLLRDHKELQGALIPYLGNPKVLLCKTGVRAYLERGCNNQDPNRPRRPQPGILGWAPGGSGPGSAVPEPNESLTVVPQYCYTMNGNLHRTFLTGTLVGGGNAVDARTVRITTIRRQTQVTRSPAEVFAFGEENSWTINTESRWPSPYNLSGPWGGTQDGTMNDPSDPVDPRSHAFRVTGAITIGSLDIGPSYTTFDTPPERPYASRMPPMDVGDAFATYHRPHKGDLNTGHSYVSMLDGHVRKVTVSDQLRGSRRTEGLPESSLGPGGNLHLAWPLEVPPLAGWENQ</sequence>
<feature type="region of interest" description="Disordered" evidence="1">
    <location>
        <begin position="400"/>
        <end position="423"/>
    </location>
</feature>
<accession>A0AAW6U727</accession>
<evidence type="ECO:0000313" key="4">
    <source>
        <dbReference type="Proteomes" id="UP001431776"/>
    </source>
</evidence>
<proteinExistence type="predicted"/>
<organism evidence="3 4">
    <name type="scientific">Anaerobaca lacustris</name>
    <dbReference type="NCBI Taxonomy" id="3044600"/>
    <lineage>
        <taxon>Bacteria</taxon>
        <taxon>Pseudomonadati</taxon>
        <taxon>Planctomycetota</taxon>
        <taxon>Phycisphaerae</taxon>
        <taxon>Sedimentisphaerales</taxon>
        <taxon>Anaerobacaceae</taxon>
        <taxon>Anaerobaca</taxon>
    </lineage>
</organism>
<evidence type="ECO:0000256" key="2">
    <source>
        <dbReference type="SAM" id="Phobius"/>
    </source>
</evidence>
<evidence type="ECO:0000313" key="3">
    <source>
        <dbReference type="EMBL" id="MDI6451479.1"/>
    </source>
</evidence>